<keyword evidence="1" id="KW-1133">Transmembrane helix</keyword>
<sequence>MHFEAFKAINYRLWLALILTQFIPLIYATTRVHFLGALPSASAFTIAAQVTWLNVGYEVLKEALLVPLAFILGSVIKHTEEFRARAGVALLVTLMSYAGLTFIVLVFAPEFVQAVKQQEGLWLQTAQYIRLESIAILLSSVYAFVSLVLLLKNRQRHLYWFLITQSLLTILCDSFLVSQHAYSLQLGVMGIAVSNLVVNGVLALIALVYLSRCGIVLQRSYSGWISHNWLREWWLIGWKSGLESFVRNAAFVIMILQLINEVRQAGNFWVANQFIWGWLLLPVLALGQLIKRDTATSNGLTEERLRSYLWLSLGIVLIWLVSASTWEGFISNVMGVQPSLPVTNVVWLMVGFYAIFTLNNVVDSYFYGLGRTDLMLYQSLIVNILFYGSAFILYQFGVFVPTLERITLMFGIGMTIDALITWTLYLGLRRKTLLQTI</sequence>
<accession>A0A432Z3U2</accession>
<dbReference type="EMBL" id="PIQE01000002">
    <property type="protein sequence ID" value="RUO72503.1"/>
    <property type="molecule type" value="Genomic_DNA"/>
</dbReference>
<feature type="transmembrane region" description="Helical" evidence="1">
    <location>
        <begin position="184"/>
        <end position="210"/>
    </location>
</feature>
<evidence type="ECO:0000313" key="2">
    <source>
        <dbReference type="EMBL" id="RUO72503.1"/>
    </source>
</evidence>
<organism evidence="2 3">
    <name type="scientific">Pseudidiomarina sediminum</name>
    <dbReference type="NCBI Taxonomy" id="431675"/>
    <lineage>
        <taxon>Bacteria</taxon>
        <taxon>Pseudomonadati</taxon>
        <taxon>Pseudomonadota</taxon>
        <taxon>Gammaproteobacteria</taxon>
        <taxon>Alteromonadales</taxon>
        <taxon>Idiomarinaceae</taxon>
        <taxon>Pseudidiomarina</taxon>
    </lineage>
</organism>
<evidence type="ECO:0000256" key="1">
    <source>
        <dbReference type="SAM" id="Phobius"/>
    </source>
</evidence>
<feature type="transmembrane region" description="Helical" evidence="1">
    <location>
        <begin position="346"/>
        <end position="368"/>
    </location>
</feature>
<feature type="transmembrane region" description="Helical" evidence="1">
    <location>
        <begin position="158"/>
        <end position="178"/>
    </location>
</feature>
<gene>
    <name evidence="2" type="ORF">CWI80_08095</name>
</gene>
<proteinExistence type="predicted"/>
<dbReference type="Proteomes" id="UP000287022">
    <property type="component" value="Unassembled WGS sequence"/>
</dbReference>
<feature type="transmembrane region" description="Helical" evidence="1">
    <location>
        <begin position="88"/>
        <end position="108"/>
    </location>
</feature>
<feature type="transmembrane region" description="Helical" evidence="1">
    <location>
        <begin position="406"/>
        <end position="428"/>
    </location>
</feature>
<keyword evidence="3" id="KW-1185">Reference proteome</keyword>
<name>A0A432Z3U2_9GAMM</name>
<keyword evidence="1" id="KW-0472">Membrane</keyword>
<feature type="transmembrane region" description="Helical" evidence="1">
    <location>
        <begin position="380"/>
        <end position="400"/>
    </location>
</feature>
<dbReference type="STRING" id="1122124.GCA_000423165_01529"/>
<evidence type="ECO:0000313" key="3">
    <source>
        <dbReference type="Proteomes" id="UP000287022"/>
    </source>
</evidence>
<feature type="transmembrane region" description="Helical" evidence="1">
    <location>
        <begin position="59"/>
        <end position="76"/>
    </location>
</feature>
<dbReference type="NCBIfam" id="NF045539">
    <property type="entry name" value="MATE_efflux1"/>
    <property type="match status" value="1"/>
</dbReference>
<feature type="transmembrane region" description="Helical" evidence="1">
    <location>
        <begin position="128"/>
        <end position="151"/>
    </location>
</feature>
<dbReference type="AlphaFoldDB" id="A0A432Z3U2"/>
<keyword evidence="1" id="KW-0812">Transmembrane</keyword>
<comment type="caution">
    <text evidence="2">The sequence shown here is derived from an EMBL/GenBank/DDBJ whole genome shotgun (WGS) entry which is preliminary data.</text>
</comment>
<feature type="transmembrane region" description="Helical" evidence="1">
    <location>
        <begin position="308"/>
        <end position="326"/>
    </location>
</feature>
<reference evidence="3" key="1">
    <citation type="journal article" date="2018" name="Front. Microbiol.">
        <title>Genome-Based Analysis Reveals the Taxonomy and Diversity of the Family Idiomarinaceae.</title>
        <authorList>
            <person name="Liu Y."/>
            <person name="Lai Q."/>
            <person name="Shao Z."/>
        </authorList>
    </citation>
    <scope>NUCLEOTIDE SEQUENCE [LARGE SCALE GENOMIC DNA]</scope>
    <source>
        <strain evidence="3">c121</strain>
    </source>
</reference>
<protein>
    <submittedName>
        <fullName evidence="2">Multidrug transporter</fullName>
    </submittedName>
</protein>